<feature type="modified residue" description="4-aspartylphosphate" evidence="1">
    <location>
        <position position="239"/>
    </location>
</feature>
<dbReference type="GO" id="GO:0000160">
    <property type="term" value="P:phosphorelay signal transduction system"/>
    <property type="evidence" value="ECO:0007669"/>
    <property type="project" value="InterPro"/>
</dbReference>
<evidence type="ECO:0000259" key="3">
    <source>
        <dbReference type="PROSITE" id="PS50851"/>
    </source>
</evidence>
<dbReference type="PANTHER" id="PTHR47233">
    <property type="entry name" value="CHEMOTAXIS PROTEIN CHEV"/>
    <property type="match status" value="1"/>
</dbReference>
<dbReference type="CDD" id="cd19924">
    <property type="entry name" value="REC_CheV-like"/>
    <property type="match status" value="1"/>
</dbReference>
<dbReference type="SMART" id="SM00448">
    <property type="entry name" value="REC"/>
    <property type="match status" value="1"/>
</dbReference>
<dbReference type="SMART" id="SM00260">
    <property type="entry name" value="CheW"/>
    <property type="match status" value="1"/>
</dbReference>
<dbReference type="SUPFAM" id="SSF52172">
    <property type="entry name" value="CheY-like"/>
    <property type="match status" value="1"/>
</dbReference>
<sequence length="320" mass="35693">MAGVLDSVDSRTQLAGTNRLELLLFRLQGKQRYGINVFKVQEVIRCPKLSRMPKSNHRIVGVAHLRNRTIPIIDLGLAISNEPIVDKENSFVIVTEYNRFIQGFMVAGVDRITNMGWNEILPPPKGSGASSYLTAVTHVDNEMIEIIDVERVFADIMGVNEEIEVDVLDGASEFTDEKPKHILVVDDSSVARNQIKRVLQKVGIECTMANDGQEGYEALEKMLEDGVPLSEKIALVISDIEMPRMDGYTLTTKIRKDPRMQDLYVMLHTSLSGVFNNSMVEKVGANHFVPKFKPNELAHSVINVVNNKDPSDGMENISDA</sequence>
<feature type="domain" description="CheW-like" evidence="3">
    <location>
        <begin position="19"/>
        <end position="158"/>
    </location>
</feature>
<keyword evidence="1" id="KW-0597">Phosphoprotein</keyword>
<reference evidence="4 5" key="1">
    <citation type="journal article" date="2018" name="ISME J.">
        <title>Endosymbiont genomes yield clues of tubeworm success.</title>
        <authorList>
            <person name="Li Y."/>
            <person name="Liles M.R."/>
            <person name="Halanych K.M."/>
        </authorList>
    </citation>
    <scope>NUCLEOTIDE SEQUENCE [LARGE SCALE GENOMIC DNA]</scope>
    <source>
        <strain evidence="4">A1464</strain>
    </source>
</reference>
<dbReference type="Proteomes" id="UP000254266">
    <property type="component" value="Unassembled WGS sequence"/>
</dbReference>
<dbReference type="PIRSF" id="PIRSF002867">
    <property type="entry name" value="CheV"/>
    <property type="match status" value="1"/>
</dbReference>
<dbReference type="PROSITE" id="PS50110">
    <property type="entry name" value="RESPONSE_REGULATORY"/>
    <property type="match status" value="1"/>
</dbReference>
<proteinExistence type="predicted"/>
<evidence type="ECO:0000313" key="5">
    <source>
        <dbReference type="Proteomes" id="UP000254266"/>
    </source>
</evidence>
<keyword evidence="5" id="KW-1185">Reference proteome</keyword>
<dbReference type="SUPFAM" id="SSF50341">
    <property type="entry name" value="CheW-like"/>
    <property type="match status" value="1"/>
</dbReference>
<dbReference type="InterPro" id="IPR002545">
    <property type="entry name" value="CheW-lke_dom"/>
</dbReference>
<evidence type="ECO:0000259" key="2">
    <source>
        <dbReference type="PROSITE" id="PS50110"/>
    </source>
</evidence>
<accession>A0A370DK88</accession>
<organism evidence="4 5">
    <name type="scientific">endosymbiont of Galathealinum brachiosum</name>
    <dbReference type="NCBI Taxonomy" id="2200906"/>
    <lineage>
        <taxon>Bacteria</taxon>
        <taxon>Pseudomonadati</taxon>
        <taxon>Pseudomonadota</taxon>
        <taxon>Gammaproteobacteria</taxon>
        <taxon>sulfur-oxidizing symbionts</taxon>
    </lineage>
</organism>
<dbReference type="Gene3D" id="2.30.30.40">
    <property type="entry name" value="SH3 Domains"/>
    <property type="match status" value="1"/>
</dbReference>
<dbReference type="PANTHER" id="PTHR47233:SF3">
    <property type="entry name" value="CHEMOTAXIS PROTEIN CHEV"/>
    <property type="match status" value="1"/>
</dbReference>
<dbReference type="EMBL" id="QFXC01000007">
    <property type="protein sequence ID" value="RDH84717.1"/>
    <property type="molecule type" value="Genomic_DNA"/>
</dbReference>
<dbReference type="InterPro" id="IPR011006">
    <property type="entry name" value="CheY-like_superfamily"/>
</dbReference>
<dbReference type="GO" id="GO:0006935">
    <property type="term" value="P:chemotaxis"/>
    <property type="evidence" value="ECO:0007669"/>
    <property type="project" value="InterPro"/>
</dbReference>
<comment type="caution">
    <text evidence="4">The sequence shown here is derived from an EMBL/GenBank/DDBJ whole genome shotgun (WGS) entry which is preliminary data.</text>
</comment>
<dbReference type="AlphaFoldDB" id="A0A370DK88"/>
<dbReference type="Gene3D" id="3.40.50.2300">
    <property type="match status" value="1"/>
</dbReference>
<dbReference type="InterPro" id="IPR001789">
    <property type="entry name" value="Sig_transdc_resp-reg_receiver"/>
</dbReference>
<gene>
    <name evidence="4" type="ORF">DIZ80_04415</name>
</gene>
<name>A0A370DK88_9GAMM</name>
<evidence type="ECO:0000256" key="1">
    <source>
        <dbReference type="PROSITE-ProRule" id="PRU00169"/>
    </source>
</evidence>
<feature type="domain" description="Response regulatory" evidence="2">
    <location>
        <begin position="181"/>
        <end position="306"/>
    </location>
</feature>
<protein>
    <submittedName>
        <fullName evidence="4">Chemotaxis protein CheW</fullName>
    </submittedName>
</protein>
<dbReference type="InterPro" id="IPR036061">
    <property type="entry name" value="CheW-like_dom_sf"/>
</dbReference>
<dbReference type="PROSITE" id="PS50851">
    <property type="entry name" value="CHEW"/>
    <property type="match status" value="1"/>
</dbReference>
<dbReference type="Gene3D" id="2.40.50.180">
    <property type="entry name" value="CheA-289, Domain 4"/>
    <property type="match status" value="1"/>
</dbReference>
<dbReference type="InterPro" id="IPR024181">
    <property type="entry name" value="Chemotax_regulator_CheV"/>
</dbReference>
<dbReference type="Pfam" id="PF01584">
    <property type="entry name" value="CheW"/>
    <property type="match status" value="1"/>
</dbReference>
<dbReference type="Pfam" id="PF00072">
    <property type="entry name" value="Response_reg"/>
    <property type="match status" value="1"/>
</dbReference>
<evidence type="ECO:0000313" key="4">
    <source>
        <dbReference type="EMBL" id="RDH84717.1"/>
    </source>
</evidence>